<dbReference type="EMBL" id="BAABKQ010000002">
    <property type="protein sequence ID" value="GAA4825637.1"/>
    <property type="molecule type" value="Genomic_DNA"/>
</dbReference>
<comment type="caution">
    <text evidence="4">The sequence shown here is derived from an EMBL/GenBank/DDBJ whole genome shotgun (WGS) entry which is preliminary data.</text>
</comment>
<reference evidence="4" key="1">
    <citation type="journal article" date="2014" name="Int. J. Syst. Evol. Microbiol.">
        <title>Complete genome of a new Firmicutes species belonging to the dominant human colonic microbiota ('Ruminococcus bicirculans') reveals two chromosomes and a selective capacity to utilize plant glucans.</title>
        <authorList>
            <consortium name="NISC Comparative Sequencing Program"/>
            <person name="Wegmann U."/>
            <person name="Louis P."/>
            <person name="Goesmann A."/>
            <person name="Henrissat B."/>
            <person name="Duncan S.H."/>
            <person name="Flint H.J."/>
        </authorList>
    </citation>
    <scope>NUCLEOTIDE SEQUENCE</scope>
    <source>
        <strain evidence="4">JCM 18542</strain>
    </source>
</reference>
<dbReference type="EMBL" id="BAABKQ010000002">
    <property type="protein sequence ID" value="GAA4824964.1"/>
    <property type="molecule type" value="Genomic_DNA"/>
</dbReference>
<evidence type="ECO:0000313" key="4">
    <source>
        <dbReference type="EMBL" id="GAA4825637.1"/>
    </source>
</evidence>
<evidence type="ECO:0000313" key="3">
    <source>
        <dbReference type="EMBL" id="GAA4824964.1"/>
    </source>
</evidence>
<evidence type="ECO:0000256" key="1">
    <source>
        <dbReference type="ARBA" id="ARBA00005721"/>
    </source>
</evidence>
<dbReference type="InterPro" id="IPR005531">
    <property type="entry name" value="Asp23"/>
</dbReference>
<organism evidence="4 5">
    <name type="scientific">Tomitella cavernea</name>
    <dbReference type="NCBI Taxonomy" id="1387982"/>
    <lineage>
        <taxon>Bacteria</taxon>
        <taxon>Bacillati</taxon>
        <taxon>Actinomycetota</taxon>
        <taxon>Actinomycetes</taxon>
        <taxon>Mycobacteriales</taxon>
        <taxon>Tomitella</taxon>
    </lineage>
</organism>
<sequence length="134" mass="13388">MAGAVAEHGPPGPAGLPATRAGERGSLEIRDKVVAVIAARAATSVDGVLPHASTAERFTGRGLPRIDATIVAGHVHAEVRIALTWPTPAGPAAAAVRDAVARDLTTLTGLAVDGVDIAIAQILPAGGADTRRVS</sequence>
<proteinExistence type="inferred from homology"/>
<dbReference type="Pfam" id="PF03780">
    <property type="entry name" value="Asp23"/>
    <property type="match status" value="1"/>
</dbReference>
<evidence type="ECO:0008006" key="6">
    <source>
        <dbReference type="Google" id="ProtNLM"/>
    </source>
</evidence>
<dbReference type="Proteomes" id="UP001500839">
    <property type="component" value="Unassembled WGS sequence"/>
</dbReference>
<reference evidence="4" key="3">
    <citation type="submission" date="2023-12" db="EMBL/GenBank/DDBJ databases">
        <authorList>
            <person name="Sun Q."/>
            <person name="Inoue M."/>
        </authorList>
    </citation>
    <scope>NUCLEOTIDE SEQUENCE</scope>
    <source>
        <strain evidence="4">JCM 18542</strain>
    </source>
</reference>
<name>A0ABP9D651_9ACTN</name>
<keyword evidence="5" id="KW-1185">Reference proteome</keyword>
<evidence type="ECO:0000313" key="5">
    <source>
        <dbReference type="Proteomes" id="UP001500839"/>
    </source>
</evidence>
<feature type="region of interest" description="Disordered" evidence="2">
    <location>
        <begin position="1"/>
        <end position="22"/>
    </location>
</feature>
<evidence type="ECO:0000256" key="2">
    <source>
        <dbReference type="SAM" id="MobiDB-lite"/>
    </source>
</evidence>
<gene>
    <name evidence="3" type="ORF">GCM10023353_37450</name>
    <name evidence="4" type="ORF">GCM10023353_38460</name>
</gene>
<accession>A0ABP9D651</accession>
<protein>
    <recommendedName>
        <fullName evidence="6">Asp23/Gls24 family envelope stress response protein</fullName>
    </recommendedName>
</protein>
<comment type="similarity">
    <text evidence="1">Belongs to the asp23 family.</text>
</comment>
<reference evidence="5" key="2">
    <citation type="journal article" date="2019" name="Int. J. Syst. Evol. Microbiol.">
        <title>The Global Catalogue of Microorganisms (GCM) 10K type strain sequencing project: providing services to taxonomists for standard genome sequencing and annotation.</title>
        <authorList>
            <consortium name="The Broad Institute Genomics Platform"/>
            <consortium name="The Broad Institute Genome Sequencing Center for Infectious Disease"/>
            <person name="Wu L."/>
            <person name="Ma J."/>
        </authorList>
    </citation>
    <scope>NUCLEOTIDE SEQUENCE [LARGE SCALE GENOMIC DNA]</scope>
    <source>
        <strain evidence="5">JCM 18542</strain>
    </source>
</reference>